<comment type="caution">
    <text evidence="12">The sequence shown here is derived from an EMBL/GenBank/DDBJ whole genome shotgun (WGS) entry which is preliminary data.</text>
</comment>
<feature type="active site" evidence="9">
    <location>
        <position position="152"/>
    </location>
</feature>
<dbReference type="InterPro" id="IPR011010">
    <property type="entry name" value="DNA_brk_join_enz"/>
</dbReference>
<organism evidence="12 13">
    <name type="scientific">Paenalcaligenes hominis</name>
    <dbReference type="NCBI Taxonomy" id="643674"/>
    <lineage>
        <taxon>Bacteria</taxon>
        <taxon>Pseudomonadati</taxon>
        <taxon>Pseudomonadota</taxon>
        <taxon>Betaproteobacteria</taxon>
        <taxon>Burkholderiales</taxon>
        <taxon>Alcaligenaceae</taxon>
        <taxon>Paenalcaligenes</taxon>
    </lineage>
</organism>
<feature type="domain" description="Tyr recombinase" evidence="10">
    <location>
        <begin position="112"/>
        <end position="296"/>
    </location>
</feature>
<comment type="caution">
    <text evidence="9">Lacks conserved residue(s) required for the propagation of feature annotation.</text>
</comment>
<dbReference type="NCBIfam" id="NF001399">
    <property type="entry name" value="PRK00283.1"/>
    <property type="match status" value="1"/>
</dbReference>
<evidence type="ECO:0000256" key="5">
    <source>
        <dbReference type="ARBA" id="ARBA00022908"/>
    </source>
</evidence>
<dbReference type="SUPFAM" id="SSF56349">
    <property type="entry name" value="DNA breaking-rejoining enzymes"/>
    <property type="match status" value="1"/>
</dbReference>
<dbReference type="GO" id="GO:0051301">
    <property type="term" value="P:cell division"/>
    <property type="evidence" value="ECO:0007669"/>
    <property type="project" value="UniProtKB-KW"/>
</dbReference>
<dbReference type="Pfam" id="PF00589">
    <property type="entry name" value="Phage_integrase"/>
    <property type="match status" value="1"/>
</dbReference>
<dbReference type="GO" id="GO:0007059">
    <property type="term" value="P:chromosome segregation"/>
    <property type="evidence" value="ECO:0007669"/>
    <property type="project" value="UniProtKB-UniRule"/>
</dbReference>
<evidence type="ECO:0000313" key="13">
    <source>
        <dbReference type="Proteomes" id="UP000700248"/>
    </source>
</evidence>
<keyword evidence="2 9" id="KW-0963">Cytoplasm</keyword>
<dbReference type="PANTHER" id="PTHR30349">
    <property type="entry name" value="PHAGE INTEGRASE-RELATED"/>
    <property type="match status" value="1"/>
</dbReference>
<feature type="active site" evidence="9">
    <location>
        <position position="274"/>
    </location>
</feature>
<dbReference type="HAMAP" id="MF_01808">
    <property type="entry name" value="Recomb_XerC_XerD"/>
    <property type="match status" value="1"/>
</dbReference>
<keyword evidence="3 9" id="KW-0132">Cell division</keyword>
<dbReference type="GO" id="GO:0009037">
    <property type="term" value="F:tyrosine-based site-specific recombinase activity"/>
    <property type="evidence" value="ECO:0007669"/>
    <property type="project" value="UniProtKB-UniRule"/>
</dbReference>
<dbReference type="InterPro" id="IPR013762">
    <property type="entry name" value="Integrase-like_cat_sf"/>
</dbReference>
<dbReference type="AlphaFoldDB" id="A0A9D2VHD2"/>
<reference evidence="12" key="2">
    <citation type="submission" date="2021-09" db="EMBL/GenBank/DDBJ databases">
        <authorList>
            <person name="Gilroy R."/>
        </authorList>
    </citation>
    <scope>NUCLEOTIDE SEQUENCE</scope>
    <source>
        <strain evidence="12">CHK175-13533</strain>
    </source>
</reference>
<protein>
    <recommendedName>
        <fullName evidence="9">Tyrosine recombinase XerC</fullName>
    </recommendedName>
</protein>
<dbReference type="InterPro" id="IPR002104">
    <property type="entry name" value="Integrase_catalytic"/>
</dbReference>
<evidence type="ECO:0000256" key="6">
    <source>
        <dbReference type="ARBA" id="ARBA00023125"/>
    </source>
</evidence>
<comment type="subcellular location">
    <subcellularLocation>
        <location evidence="1 9">Cytoplasm</location>
    </subcellularLocation>
</comment>
<evidence type="ECO:0000313" key="12">
    <source>
        <dbReference type="EMBL" id="HJH24555.1"/>
    </source>
</evidence>
<evidence type="ECO:0000256" key="2">
    <source>
        <dbReference type="ARBA" id="ARBA00022490"/>
    </source>
</evidence>
<keyword evidence="8 9" id="KW-0131">Cell cycle</keyword>
<dbReference type="PROSITE" id="PS51900">
    <property type="entry name" value="CB"/>
    <property type="match status" value="1"/>
</dbReference>
<evidence type="ECO:0000259" key="11">
    <source>
        <dbReference type="PROSITE" id="PS51900"/>
    </source>
</evidence>
<comment type="subunit">
    <text evidence="9">Forms a cyclic heterotetrameric complex composed of two molecules of XerC and two molecules of XerD.</text>
</comment>
<dbReference type="EMBL" id="DYTQ01000097">
    <property type="protein sequence ID" value="HJH24555.1"/>
    <property type="molecule type" value="Genomic_DNA"/>
</dbReference>
<comment type="function">
    <text evidence="9">Site-specific tyrosine recombinase, which acts by catalyzing the cutting and rejoining of the recombining DNA molecules. The XerC-XerD complex is essential to convert dimers of the bacterial chromosome into monomers to permit their segregation at cell division. It also contributes to the segregational stability of plasmids.</text>
</comment>
<dbReference type="PROSITE" id="PS51898">
    <property type="entry name" value="TYR_RECOMBINASE"/>
    <property type="match status" value="1"/>
</dbReference>
<evidence type="ECO:0000256" key="9">
    <source>
        <dbReference type="HAMAP-Rule" id="MF_01808"/>
    </source>
</evidence>
<feature type="domain" description="Core-binding (CB)" evidence="11">
    <location>
        <begin position="2"/>
        <end position="91"/>
    </location>
</feature>
<accession>A0A9D2VHD2</accession>
<feature type="active site" evidence="9">
    <location>
        <position position="251"/>
    </location>
</feature>
<feature type="active site" description="O-(3'-phospho-DNA)-tyrosine intermediate" evidence="9">
    <location>
        <position position="283"/>
    </location>
</feature>
<feature type="active site" evidence="9">
    <location>
        <position position="248"/>
    </location>
</feature>
<dbReference type="InterPro" id="IPR010998">
    <property type="entry name" value="Integrase_recombinase_N"/>
</dbReference>
<dbReference type="PANTHER" id="PTHR30349:SF90">
    <property type="entry name" value="TYROSINE RECOMBINASE XERD"/>
    <property type="match status" value="1"/>
</dbReference>
<comment type="similarity">
    <text evidence="9">Belongs to the 'phage' integrase family. XerC subfamily.</text>
</comment>
<dbReference type="CDD" id="cd00798">
    <property type="entry name" value="INT_XerDC_C"/>
    <property type="match status" value="1"/>
</dbReference>
<dbReference type="GO" id="GO:0003677">
    <property type="term" value="F:DNA binding"/>
    <property type="evidence" value="ECO:0007669"/>
    <property type="project" value="UniProtKB-UniRule"/>
</dbReference>
<dbReference type="InterPro" id="IPR044068">
    <property type="entry name" value="CB"/>
</dbReference>
<dbReference type="Proteomes" id="UP000700248">
    <property type="component" value="Unassembled WGS sequence"/>
</dbReference>
<evidence type="ECO:0000256" key="3">
    <source>
        <dbReference type="ARBA" id="ARBA00022618"/>
    </source>
</evidence>
<dbReference type="GO" id="GO:0006313">
    <property type="term" value="P:DNA transposition"/>
    <property type="evidence" value="ECO:0007669"/>
    <property type="project" value="UniProtKB-UniRule"/>
</dbReference>
<dbReference type="InterPro" id="IPR004107">
    <property type="entry name" value="Integrase_SAM-like_N"/>
</dbReference>
<dbReference type="Gene3D" id="1.10.443.10">
    <property type="entry name" value="Intergrase catalytic core"/>
    <property type="match status" value="1"/>
</dbReference>
<evidence type="ECO:0000256" key="7">
    <source>
        <dbReference type="ARBA" id="ARBA00023172"/>
    </source>
</evidence>
<dbReference type="InterPro" id="IPR023009">
    <property type="entry name" value="Tyrosine_recombinase_XerC/XerD"/>
</dbReference>
<keyword evidence="5 9" id="KW-0229">DNA integration</keyword>
<evidence type="ECO:0000259" key="10">
    <source>
        <dbReference type="PROSITE" id="PS51898"/>
    </source>
</evidence>
<dbReference type="Pfam" id="PF02899">
    <property type="entry name" value="Phage_int_SAM_1"/>
    <property type="match status" value="1"/>
</dbReference>
<evidence type="ECO:0000256" key="1">
    <source>
        <dbReference type="ARBA" id="ARBA00004496"/>
    </source>
</evidence>
<sequence length="302" mass="34474">MMTLSTQTQDWIEQFAQQLVQDQLSTHTVAAYRRDLQRFALWLHEHTPSATLATVSTTLISHWLADTQSNPTPSTVNRRLATLNKFYDWLKNRQHIAHNPTQDLRTVKVPAQTPTTVSEADIDRLLNTPCVDTALGLRDKCMLELLYATGMRVSELVSLEIAQLQLEQGVVAVIHPSLTEQRLIPLGPDAMHWLERYLSQSRNTLLHQRRSEALFVSTQGRAMTRQGFWLIIKKYAQQANISTSLSPHSLRHAFASHLLKNGANLSMVQLLLGHKNPSTTQIYSHVTRERLKQLHREHHPRA</sequence>
<dbReference type="RefSeq" id="WP_276831288.1">
    <property type="nucleotide sequence ID" value="NZ_DYTQ01000097.1"/>
</dbReference>
<keyword evidence="7 9" id="KW-0233">DNA recombination</keyword>
<name>A0A9D2VHD2_9BURK</name>
<evidence type="ECO:0000256" key="4">
    <source>
        <dbReference type="ARBA" id="ARBA00022829"/>
    </source>
</evidence>
<dbReference type="GO" id="GO:0005737">
    <property type="term" value="C:cytoplasm"/>
    <property type="evidence" value="ECO:0007669"/>
    <property type="project" value="UniProtKB-SubCell"/>
</dbReference>
<dbReference type="InterPro" id="IPR050090">
    <property type="entry name" value="Tyrosine_recombinase_XerCD"/>
</dbReference>
<keyword evidence="4 9" id="KW-0159">Chromosome partition</keyword>
<evidence type="ECO:0000256" key="8">
    <source>
        <dbReference type="ARBA" id="ARBA00023306"/>
    </source>
</evidence>
<reference evidence="12" key="1">
    <citation type="journal article" date="2021" name="PeerJ">
        <title>Extensive microbial diversity within the chicken gut microbiome revealed by metagenomics and culture.</title>
        <authorList>
            <person name="Gilroy R."/>
            <person name="Ravi A."/>
            <person name="Getino M."/>
            <person name="Pursley I."/>
            <person name="Horton D.L."/>
            <person name="Alikhan N.F."/>
            <person name="Baker D."/>
            <person name="Gharbi K."/>
            <person name="Hall N."/>
            <person name="Watson M."/>
            <person name="Adriaenssens E.M."/>
            <person name="Foster-Nyarko E."/>
            <person name="Jarju S."/>
            <person name="Secka A."/>
            <person name="Antonio M."/>
            <person name="Oren A."/>
            <person name="Chaudhuri R.R."/>
            <person name="La Ragione R."/>
            <person name="Hildebrand F."/>
            <person name="Pallen M.J."/>
        </authorList>
    </citation>
    <scope>NUCLEOTIDE SEQUENCE</scope>
    <source>
        <strain evidence="12">CHK175-13533</strain>
    </source>
</reference>
<keyword evidence="6 9" id="KW-0238">DNA-binding</keyword>
<gene>
    <name evidence="9" type="primary">xerC</name>
    <name evidence="12" type="ORF">K8U84_08380</name>
</gene>
<proteinExistence type="inferred from homology"/>
<dbReference type="Gene3D" id="1.10.150.130">
    <property type="match status" value="1"/>
</dbReference>